<keyword evidence="1" id="KW-0812">Transmembrane</keyword>
<name>C9ZFX7_STRSW</name>
<evidence type="ECO:0000313" key="2">
    <source>
        <dbReference type="EMBL" id="CBG74938.1"/>
    </source>
</evidence>
<sequence>MLVAEPGVEVLAVLVGSSGSGRPTCWHCGKIKGMDLEGIGAVSAAVVALLGIGGALLVGRWQMRGAVRQAEETARAGLKQAEATYRAALDAVHAESSAAFHQWRRGMQREAAHALLLACDQVDAAGERLKEAARVDPHSPSHAQGEIELADAMHALRSATFAVELEGPQPVYLEAARYSTDTTTRGDWTKKEVRRIRALACLEKHRLDATEAFEADNNGDGPPLESLPGYEVWKAFQLLMMAAKYHPDQVERDSSATFRPCGEDVRSAYGRFYAAVHALPNSDPVHQHARILYQTGLRSTEFQVPGDGGHTPSELVLRDILNGQEDARTAFIAAARAELARPFHHLAP</sequence>
<feature type="transmembrane region" description="Helical" evidence="1">
    <location>
        <begin position="39"/>
        <end position="59"/>
    </location>
</feature>
<evidence type="ECO:0000256" key="1">
    <source>
        <dbReference type="SAM" id="Phobius"/>
    </source>
</evidence>
<proteinExistence type="predicted"/>
<dbReference type="HOGENOM" id="CLU_796755_0_0_11"/>
<evidence type="ECO:0000313" key="3">
    <source>
        <dbReference type="Proteomes" id="UP000001444"/>
    </source>
</evidence>
<protein>
    <submittedName>
        <fullName evidence="2">Putative membrane protein</fullName>
    </submittedName>
</protein>
<keyword evidence="1" id="KW-0472">Membrane</keyword>
<gene>
    <name evidence="2" type="ordered locus">SCAB_79781</name>
</gene>
<accession>C9ZFX7</accession>
<dbReference type="KEGG" id="scb:SCAB_79781"/>
<reference evidence="2 3" key="1">
    <citation type="journal article" date="2010" name="Mol. Plant Microbe Interact.">
        <title>Streptomyces scabies 87-22 contains a coronafacic acid-like biosynthetic cluster that contributes to plant-microbe interactions.</title>
        <authorList>
            <person name="Bignell D.R."/>
            <person name="Seipke R.F."/>
            <person name="Huguet-Tapia J.C."/>
            <person name="Chambers A.H."/>
            <person name="Parry R.J."/>
            <person name="Loria R."/>
        </authorList>
    </citation>
    <scope>NUCLEOTIDE SEQUENCE [LARGE SCALE GENOMIC DNA]</scope>
    <source>
        <strain evidence="2 3">87.22</strain>
    </source>
</reference>
<organism evidence="2 3">
    <name type="scientific">Streptomyces scabiei (strain 87.22)</name>
    <dbReference type="NCBI Taxonomy" id="680198"/>
    <lineage>
        <taxon>Bacteria</taxon>
        <taxon>Bacillati</taxon>
        <taxon>Actinomycetota</taxon>
        <taxon>Actinomycetes</taxon>
        <taxon>Kitasatosporales</taxon>
        <taxon>Streptomycetaceae</taxon>
        <taxon>Streptomyces</taxon>
    </lineage>
</organism>
<keyword evidence="1" id="KW-1133">Transmembrane helix</keyword>
<dbReference type="STRING" id="680198.SCAB_79781"/>
<dbReference type="Proteomes" id="UP000001444">
    <property type="component" value="Chromosome"/>
</dbReference>
<dbReference type="EMBL" id="FN554889">
    <property type="protein sequence ID" value="CBG74938.1"/>
    <property type="molecule type" value="Genomic_DNA"/>
</dbReference>
<dbReference type="AlphaFoldDB" id="C9ZFX7"/>
<keyword evidence="3" id="KW-1185">Reference proteome</keyword>